<feature type="domain" description="VOC" evidence="1">
    <location>
        <begin position="10"/>
        <end position="133"/>
    </location>
</feature>
<comment type="caution">
    <text evidence="2">The sequence shown here is derived from an EMBL/GenBank/DDBJ whole genome shotgun (WGS) entry which is preliminary data.</text>
</comment>
<dbReference type="AlphaFoldDB" id="A0A511DJM5"/>
<sequence length="133" mass="14338">MDVGPPLIARIAGAMLAVENQDVMVGFFEKLGFAKTVDRALWPGARWVEVALPGAETSIVLTPARAYHREPDRLYTLTLSCHDLLATAEALRAAGIEVDGPTHEPSGSYIQVVDPEGRVLFVNDVVERADPGT</sequence>
<keyword evidence="2" id="KW-0456">Lyase</keyword>
<evidence type="ECO:0000259" key="1">
    <source>
        <dbReference type="PROSITE" id="PS51819"/>
    </source>
</evidence>
<accession>A0A511DJM5</accession>
<dbReference type="Gene3D" id="3.10.180.10">
    <property type="entry name" value="2,3-Dihydroxybiphenyl 1,2-Dioxygenase, domain 1"/>
    <property type="match status" value="1"/>
</dbReference>
<dbReference type="SUPFAM" id="SSF54593">
    <property type="entry name" value="Glyoxalase/Bleomycin resistance protein/Dihydroxybiphenyl dioxygenase"/>
    <property type="match status" value="1"/>
</dbReference>
<dbReference type="EMBL" id="BJVJ01000027">
    <property type="protein sequence ID" value="GEL23994.1"/>
    <property type="molecule type" value="Genomic_DNA"/>
</dbReference>
<keyword evidence="3" id="KW-1185">Reference proteome</keyword>
<gene>
    <name evidence="2" type="ORF">PSU4_29480</name>
</gene>
<evidence type="ECO:0000313" key="2">
    <source>
        <dbReference type="EMBL" id="GEL23994.1"/>
    </source>
</evidence>
<dbReference type="InterPro" id="IPR004360">
    <property type="entry name" value="Glyas_Fos-R_dOase_dom"/>
</dbReference>
<dbReference type="OrthoDB" id="485032at2"/>
<dbReference type="RefSeq" id="WP_147108141.1">
    <property type="nucleotide sequence ID" value="NZ_BJVJ01000027.1"/>
</dbReference>
<proteinExistence type="predicted"/>
<dbReference type="Proteomes" id="UP000321685">
    <property type="component" value="Unassembled WGS sequence"/>
</dbReference>
<dbReference type="Pfam" id="PF00903">
    <property type="entry name" value="Glyoxalase"/>
    <property type="match status" value="1"/>
</dbReference>
<name>A0A511DJM5_9PSEU</name>
<dbReference type="InterPro" id="IPR037523">
    <property type="entry name" value="VOC_core"/>
</dbReference>
<dbReference type="InterPro" id="IPR029068">
    <property type="entry name" value="Glyas_Bleomycin-R_OHBP_Dase"/>
</dbReference>
<evidence type="ECO:0000313" key="3">
    <source>
        <dbReference type="Proteomes" id="UP000321685"/>
    </source>
</evidence>
<reference evidence="2 3" key="1">
    <citation type="submission" date="2019-07" db="EMBL/GenBank/DDBJ databases">
        <title>Whole genome shotgun sequence of Pseudonocardia sulfidoxydans NBRC 16205.</title>
        <authorList>
            <person name="Hosoyama A."/>
            <person name="Uohara A."/>
            <person name="Ohji S."/>
            <person name="Ichikawa N."/>
        </authorList>
    </citation>
    <scope>NUCLEOTIDE SEQUENCE [LARGE SCALE GENOMIC DNA]</scope>
    <source>
        <strain evidence="2 3">NBRC 16205</strain>
    </source>
</reference>
<protein>
    <submittedName>
        <fullName evidence="2">Lactoylglutathione lyase</fullName>
    </submittedName>
</protein>
<dbReference type="PANTHER" id="PTHR36437">
    <property type="entry name" value="GLYOXALASE/BLEOMYCIN RESISTANCE PROTEIN/DIOXYGENASE"/>
    <property type="match status" value="1"/>
</dbReference>
<dbReference type="GO" id="GO:0016829">
    <property type="term" value="F:lyase activity"/>
    <property type="evidence" value="ECO:0007669"/>
    <property type="project" value="UniProtKB-KW"/>
</dbReference>
<dbReference type="PROSITE" id="PS51819">
    <property type="entry name" value="VOC"/>
    <property type="match status" value="1"/>
</dbReference>
<organism evidence="2 3">
    <name type="scientific">Pseudonocardia sulfidoxydans NBRC 16205</name>
    <dbReference type="NCBI Taxonomy" id="1223511"/>
    <lineage>
        <taxon>Bacteria</taxon>
        <taxon>Bacillati</taxon>
        <taxon>Actinomycetota</taxon>
        <taxon>Actinomycetes</taxon>
        <taxon>Pseudonocardiales</taxon>
        <taxon>Pseudonocardiaceae</taxon>
        <taxon>Pseudonocardia</taxon>
    </lineage>
</organism>
<dbReference type="PANTHER" id="PTHR36437:SF2">
    <property type="entry name" value="GLYOXALASE_BLEOMYCIN RESISTANCE PROTEIN_DIOXYGENASE"/>
    <property type="match status" value="1"/>
</dbReference>